<sequence>MPPRSSSANPRQVQVHTTTASTSQTNFLVDNGTTHHITNDLANLALHHPYTGPDSLFMGNGSSLNISHSGTLLLNDLSRSHTLCVPSMQQKICYVSQLTKQTNSTVVLLSNSFYVKNL</sequence>
<keyword evidence="3" id="KW-1185">Reference proteome</keyword>
<name>A0AAQ3ND64_VIGMU</name>
<reference evidence="2 3" key="1">
    <citation type="journal article" date="2023" name="Life. Sci Alliance">
        <title>Evolutionary insights into 3D genome organization and epigenetic landscape of Vigna mungo.</title>
        <authorList>
            <person name="Junaid A."/>
            <person name="Singh B."/>
            <person name="Bhatia S."/>
        </authorList>
    </citation>
    <scope>NUCLEOTIDE SEQUENCE [LARGE SCALE GENOMIC DNA]</scope>
    <source>
        <strain evidence="2">Urdbean</strain>
    </source>
</reference>
<dbReference type="AlphaFoldDB" id="A0AAQ3ND64"/>
<gene>
    <name evidence="2" type="ORF">V8G54_021250</name>
</gene>
<dbReference type="Proteomes" id="UP001374535">
    <property type="component" value="Chromosome 6"/>
</dbReference>
<feature type="region of interest" description="Disordered" evidence="1">
    <location>
        <begin position="1"/>
        <end position="21"/>
    </location>
</feature>
<proteinExistence type="predicted"/>
<evidence type="ECO:0000313" key="2">
    <source>
        <dbReference type="EMBL" id="WVZ07904.1"/>
    </source>
</evidence>
<accession>A0AAQ3ND64</accession>
<evidence type="ECO:0000256" key="1">
    <source>
        <dbReference type="SAM" id="MobiDB-lite"/>
    </source>
</evidence>
<dbReference type="EMBL" id="CP144695">
    <property type="protein sequence ID" value="WVZ07904.1"/>
    <property type="molecule type" value="Genomic_DNA"/>
</dbReference>
<organism evidence="2 3">
    <name type="scientific">Vigna mungo</name>
    <name type="common">Black gram</name>
    <name type="synonym">Phaseolus mungo</name>
    <dbReference type="NCBI Taxonomy" id="3915"/>
    <lineage>
        <taxon>Eukaryota</taxon>
        <taxon>Viridiplantae</taxon>
        <taxon>Streptophyta</taxon>
        <taxon>Embryophyta</taxon>
        <taxon>Tracheophyta</taxon>
        <taxon>Spermatophyta</taxon>
        <taxon>Magnoliopsida</taxon>
        <taxon>eudicotyledons</taxon>
        <taxon>Gunneridae</taxon>
        <taxon>Pentapetalae</taxon>
        <taxon>rosids</taxon>
        <taxon>fabids</taxon>
        <taxon>Fabales</taxon>
        <taxon>Fabaceae</taxon>
        <taxon>Papilionoideae</taxon>
        <taxon>50 kb inversion clade</taxon>
        <taxon>NPAAA clade</taxon>
        <taxon>indigoferoid/millettioid clade</taxon>
        <taxon>Phaseoleae</taxon>
        <taxon>Vigna</taxon>
    </lineage>
</organism>
<protein>
    <submittedName>
        <fullName evidence="2">Uncharacterized protein</fullName>
    </submittedName>
</protein>
<evidence type="ECO:0000313" key="3">
    <source>
        <dbReference type="Proteomes" id="UP001374535"/>
    </source>
</evidence>